<dbReference type="Proteomes" id="UP000002457">
    <property type="component" value="Chromosome"/>
</dbReference>
<dbReference type="InterPro" id="IPR034294">
    <property type="entry name" value="Aquaporin_transptr"/>
</dbReference>
<feature type="transmembrane region" description="Helical" evidence="8">
    <location>
        <begin position="100"/>
        <end position="121"/>
    </location>
</feature>
<name>B8GJ50_METPE</name>
<evidence type="ECO:0000313" key="9">
    <source>
        <dbReference type="EMBL" id="ACL15623.1"/>
    </source>
</evidence>
<feature type="transmembrane region" description="Helical" evidence="8">
    <location>
        <begin position="141"/>
        <end position="166"/>
    </location>
</feature>
<dbReference type="PANTHER" id="PTHR19139">
    <property type="entry name" value="AQUAPORIN TRANSPORTER"/>
    <property type="match status" value="1"/>
</dbReference>
<feature type="transmembrane region" description="Helical" evidence="8">
    <location>
        <begin position="12"/>
        <end position="35"/>
    </location>
</feature>
<dbReference type="InterPro" id="IPR000425">
    <property type="entry name" value="MIP"/>
</dbReference>
<dbReference type="GeneID" id="7270625"/>
<evidence type="ECO:0000256" key="4">
    <source>
        <dbReference type="ARBA" id="ARBA00022475"/>
    </source>
</evidence>
<dbReference type="OrthoDB" id="36050at2157"/>
<evidence type="ECO:0000256" key="3">
    <source>
        <dbReference type="ARBA" id="ARBA00022448"/>
    </source>
</evidence>
<feature type="transmembrane region" description="Helical" evidence="8">
    <location>
        <begin position="55"/>
        <end position="73"/>
    </location>
</feature>
<dbReference type="RefSeq" id="WP_012616942.1">
    <property type="nucleotide sequence ID" value="NC_011832.1"/>
</dbReference>
<dbReference type="GO" id="GO:0015250">
    <property type="term" value="F:water channel activity"/>
    <property type="evidence" value="ECO:0007669"/>
    <property type="project" value="TreeGrafter"/>
</dbReference>
<dbReference type="AlphaFoldDB" id="B8GJ50"/>
<reference evidence="9 10" key="1">
    <citation type="journal article" date="2015" name="Genome Announc.">
        <title>Complete Genome Sequence of Methanosphaerula palustris E1-9CT, a Hydrogenotrophic Methanogen Isolated from a Minerotrophic Fen Peatland.</title>
        <authorList>
            <person name="Cadillo-Quiroz H."/>
            <person name="Browne P."/>
            <person name="Kyrpides N."/>
            <person name="Woyke T."/>
            <person name="Goodwin L."/>
            <person name="Detter C."/>
            <person name="Yavitt J.B."/>
            <person name="Zinder S.H."/>
        </authorList>
    </citation>
    <scope>NUCLEOTIDE SEQUENCE [LARGE SCALE GENOMIC DNA]</scope>
    <source>
        <strain evidence="10">ATCC BAA-1556 / DSM 19958 / E1-9c</strain>
    </source>
</reference>
<dbReference type="SUPFAM" id="SSF81338">
    <property type="entry name" value="Aquaporin-like"/>
    <property type="match status" value="1"/>
</dbReference>
<dbReference type="InterPro" id="IPR023271">
    <property type="entry name" value="Aquaporin-like"/>
</dbReference>
<keyword evidence="5 8" id="KW-0812">Transmembrane</keyword>
<evidence type="ECO:0000256" key="8">
    <source>
        <dbReference type="SAM" id="Phobius"/>
    </source>
</evidence>
<proteinExistence type="inferred from homology"/>
<evidence type="ECO:0000256" key="6">
    <source>
        <dbReference type="ARBA" id="ARBA00022989"/>
    </source>
</evidence>
<dbReference type="HOGENOM" id="CLU_020019_3_2_2"/>
<evidence type="ECO:0000313" key="10">
    <source>
        <dbReference type="Proteomes" id="UP000002457"/>
    </source>
</evidence>
<gene>
    <name evidence="9" type="ordered locus">Mpal_0239</name>
</gene>
<dbReference type="PRINTS" id="PR00783">
    <property type="entry name" value="MINTRINSICP"/>
</dbReference>
<dbReference type="eggNOG" id="arCOG04431">
    <property type="taxonomic scope" value="Archaea"/>
</dbReference>
<evidence type="ECO:0000256" key="1">
    <source>
        <dbReference type="ARBA" id="ARBA00004651"/>
    </source>
</evidence>
<evidence type="ECO:0000256" key="7">
    <source>
        <dbReference type="ARBA" id="ARBA00023136"/>
    </source>
</evidence>
<dbReference type="InterPro" id="IPR022357">
    <property type="entry name" value="MIP_CS"/>
</dbReference>
<dbReference type="Pfam" id="PF00230">
    <property type="entry name" value="MIP"/>
    <property type="match status" value="1"/>
</dbReference>
<keyword evidence="7 8" id="KW-0472">Membrane</keyword>
<keyword evidence="10" id="KW-1185">Reference proteome</keyword>
<dbReference type="PROSITE" id="PS00221">
    <property type="entry name" value="MIP"/>
    <property type="match status" value="1"/>
</dbReference>
<feature type="transmembrane region" description="Helical" evidence="8">
    <location>
        <begin position="173"/>
        <end position="193"/>
    </location>
</feature>
<keyword evidence="3" id="KW-0813">Transport</keyword>
<dbReference type="NCBIfam" id="TIGR00861">
    <property type="entry name" value="MIP"/>
    <property type="match status" value="1"/>
</dbReference>
<dbReference type="GO" id="GO:0005886">
    <property type="term" value="C:plasma membrane"/>
    <property type="evidence" value="ECO:0007669"/>
    <property type="project" value="UniProtKB-SubCell"/>
</dbReference>
<feature type="transmembrane region" description="Helical" evidence="8">
    <location>
        <begin position="222"/>
        <end position="243"/>
    </location>
</feature>
<dbReference type="PANTHER" id="PTHR19139:SF199">
    <property type="entry name" value="MIP17260P"/>
    <property type="match status" value="1"/>
</dbReference>
<dbReference type="Gene3D" id="1.20.1080.10">
    <property type="entry name" value="Glycerol uptake facilitator protein"/>
    <property type="match status" value="1"/>
</dbReference>
<accession>B8GJ50</accession>
<dbReference type="EMBL" id="CP001338">
    <property type="protein sequence ID" value="ACL15623.1"/>
    <property type="molecule type" value="Genomic_DNA"/>
</dbReference>
<keyword evidence="4" id="KW-1003">Cell membrane</keyword>
<sequence precursor="true">MPSLMKRSLAEMVGTLLLVYFGAGAAAVTLMIAHGATPPNKFNIGIGALGGLGDWLAIGLAFGIVIAAVIYAFGRISGAHLNPAVSIALWATKRFPTGDMVAYIIAQLIGASVGSLLFAATAGMDAVMIGGLGATAPFPGIGMGAAILAELLGTFVLMLTIMGVAVDKRAPEGFAGLIIGLTVAGMITTIGNISGASLNPARTFGPFLGDLLLGGSNLWANYPIYVIGPIAGALIAAFLYDYLNAED</sequence>
<evidence type="ECO:0000256" key="2">
    <source>
        <dbReference type="ARBA" id="ARBA00006175"/>
    </source>
</evidence>
<protein>
    <submittedName>
        <fullName evidence="9">MIP family channel protein</fullName>
    </submittedName>
</protein>
<organism evidence="9 10">
    <name type="scientific">Methanosphaerula palustris (strain ATCC BAA-1556 / DSM 19958 / E1-9c)</name>
    <dbReference type="NCBI Taxonomy" id="521011"/>
    <lineage>
        <taxon>Archaea</taxon>
        <taxon>Methanobacteriati</taxon>
        <taxon>Methanobacteriota</taxon>
        <taxon>Stenosarchaea group</taxon>
        <taxon>Methanomicrobia</taxon>
        <taxon>Methanomicrobiales</taxon>
        <taxon>Methanoregulaceae</taxon>
        <taxon>Methanosphaerula</taxon>
    </lineage>
</organism>
<keyword evidence="6 8" id="KW-1133">Transmembrane helix</keyword>
<comment type="subcellular location">
    <subcellularLocation>
        <location evidence="1">Cell membrane</location>
        <topology evidence="1">Multi-pass membrane protein</topology>
    </subcellularLocation>
</comment>
<evidence type="ECO:0000256" key="5">
    <source>
        <dbReference type="ARBA" id="ARBA00022692"/>
    </source>
</evidence>
<dbReference type="STRING" id="521011.Mpal_0239"/>
<dbReference type="KEGG" id="mpl:Mpal_0239"/>
<comment type="similarity">
    <text evidence="2">Belongs to the MIP/aquaporin (TC 1.A.8) family.</text>
</comment>